<keyword evidence="3" id="KW-1185">Reference proteome</keyword>
<gene>
    <name evidence="2" type="primary">BQ5605_C004g03048</name>
    <name evidence="2" type="ORF">BQ5605_C004G03048</name>
</gene>
<dbReference type="EMBL" id="FQNC01000046">
    <property type="protein sequence ID" value="SGY69681.1"/>
    <property type="molecule type" value="Genomic_DNA"/>
</dbReference>
<organism evidence="2 3">
    <name type="scientific">Microbotryum silenes-dioicae</name>
    <dbReference type="NCBI Taxonomy" id="796604"/>
    <lineage>
        <taxon>Eukaryota</taxon>
        <taxon>Fungi</taxon>
        <taxon>Dikarya</taxon>
        <taxon>Basidiomycota</taxon>
        <taxon>Pucciniomycotina</taxon>
        <taxon>Microbotryomycetes</taxon>
        <taxon>Microbotryales</taxon>
        <taxon>Microbotryaceae</taxon>
        <taxon>Microbotryum</taxon>
    </lineage>
</organism>
<dbReference type="AlphaFoldDB" id="A0A2X0ME46"/>
<evidence type="ECO:0000313" key="3">
    <source>
        <dbReference type="Proteomes" id="UP000249464"/>
    </source>
</evidence>
<feature type="region of interest" description="Disordered" evidence="1">
    <location>
        <begin position="41"/>
        <end position="67"/>
    </location>
</feature>
<evidence type="ECO:0000313" key="2">
    <source>
        <dbReference type="EMBL" id="SGY69681.1"/>
    </source>
</evidence>
<name>A0A2X0ME46_9BASI</name>
<dbReference type="STRING" id="796604.A0A2X0ME46"/>
<dbReference type="Proteomes" id="UP000249464">
    <property type="component" value="Unassembled WGS sequence"/>
</dbReference>
<evidence type="ECO:0000256" key="1">
    <source>
        <dbReference type="SAM" id="MobiDB-lite"/>
    </source>
</evidence>
<proteinExistence type="predicted"/>
<sequence>MRTLCATAFRPYKPIDSESDALGRVKRVMYSCFGAPEDGNKKKQGAAGGAIGNANANRPMRREKATNDQVQWGRRVLCSAHFPLLILSVFRNG</sequence>
<protein>
    <submittedName>
        <fullName evidence="2">BQ5605_C004g03048 protein</fullName>
    </submittedName>
</protein>
<reference evidence="2 3" key="1">
    <citation type="submission" date="2016-11" db="EMBL/GenBank/DDBJ databases">
        <authorList>
            <person name="Jaros S."/>
            <person name="Januszkiewicz K."/>
            <person name="Wedrychowicz H."/>
        </authorList>
    </citation>
    <scope>NUCLEOTIDE SEQUENCE [LARGE SCALE GENOMIC DNA]</scope>
</reference>
<accession>A0A2X0ME46</accession>